<name>A0A401GPJ2_9APHY</name>
<accession>A0A401GPJ2</accession>
<dbReference type="RefSeq" id="XP_027614982.1">
    <property type="nucleotide sequence ID" value="XM_027759181.1"/>
</dbReference>
<keyword evidence="1" id="KW-0472">Membrane</keyword>
<feature type="transmembrane region" description="Helical" evidence="1">
    <location>
        <begin position="205"/>
        <end position="227"/>
    </location>
</feature>
<feature type="transmembrane region" description="Helical" evidence="1">
    <location>
        <begin position="142"/>
        <end position="160"/>
    </location>
</feature>
<dbReference type="InterPro" id="IPR045340">
    <property type="entry name" value="DUF6533"/>
</dbReference>
<feature type="domain" description="DUF6533" evidence="2">
    <location>
        <begin position="42"/>
        <end position="85"/>
    </location>
</feature>
<comment type="caution">
    <text evidence="3">The sequence shown here is derived from an EMBL/GenBank/DDBJ whole genome shotgun (WGS) entry which is preliminary data.</text>
</comment>
<feature type="transmembrane region" description="Helical" evidence="1">
    <location>
        <begin position="76"/>
        <end position="99"/>
    </location>
</feature>
<feature type="transmembrane region" description="Helical" evidence="1">
    <location>
        <begin position="247"/>
        <end position="271"/>
    </location>
</feature>
<gene>
    <name evidence="3" type="ORF">SCP_0600470</name>
</gene>
<proteinExistence type="predicted"/>
<sequence>MKGDTYRKWELPDPKSFALIMLTQSSNQENITVLYQRTVDAYCMGATAALIIYDHAITLSQEVKFMWHRKITPPALIFYLNRWFGSGYAMLSLIFLPYWACAPMKRAESTWYLYAGIYLLLLIVWALFSALRVYAVWRDWRLALLVFVLGLAVVATNITLDIDVWHGSSVGRCGIQYDLPENVFVGSVSLRCTFPHVSLIQRKGVIFIMTRSCTIVVDIIALTVTWARTYKLAYGADQVKVPLTSFLLQYGTLHFTLSLILNVVFVAFWFAEPNINLPYFETALSNITVSRFLLTIRQVDHRDENGSNSTRLSFAPSPQSDRRIAPKFVESMGETLDLTLCFAEDEEVADDEEYD</sequence>
<feature type="transmembrane region" description="Helical" evidence="1">
    <location>
        <begin position="111"/>
        <end position="135"/>
    </location>
</feature>
<evidence type="ECO:0000259" key="2">
    <source>
        <dbReference type="Pfam" id="PF20151"/>
    </source>
</evidence>
<keyword evidence="1" id="KW-0812">Transmembrane</keyword>
<reference evidence="3 4" key="1">
    <citation type="journal article" date="2018" name="Sci. Rep.">
        <title>Genome sequence of the cauliflower mushroom Sparassis crispa (Hanabiratake) and its association with beneficial usage.</title>
        <authorList>
            <person name="Kiyama R."/>
            <person name="Furutani Y."/>
            <person name="Kawaguchi K."/>
            <person name="Nakanishi T."/>
        </authorList>
    </citation>
    <scope>NUCLEOTIDE SEQUENCE [LARGE SCALE GENOMIC DNA]</scope>
</reference>
<evidence type="ECO:0000256" key="1">
    <source>
        <dbReference type="SAM" id="Phobius"/>
    </source>
</evidence>
<keyword evidence="1" id="KW-1133">Transmembrane helix</keyword>
<evidence type="ECO:0000313" key="4">
    <source>
        <dbReference type="Proteomes" id="UP000287166"/>
    </source>
</evidence>
<dbReference type="AlphaFoldDB" id="A0A401GPJ2"/>
<protein>
    <recommendedName>
        <fullName evidence="2">DUF6533 domain-containing protein</fullName>
    </recommendedName>
</protein>
<dbReference type="OrthoDB" id="2753849at2759"/>
<organism evidence="3 4">
    <name type="scientific">Sparassis crispa</name>
    <dbReference type="NCBI Taxonomy" id="139825"/>
    <lineage>
        <taxon>Eukaryota</taxon>
        <taxon>Fungi</taxon>
        <taxon>Dikarya</taxon>
        <taxon>Basidiomycota</taxon>
        <taxon>Agaricomycotina</taxon>
        <taxon>Agaricomycetes</taxon>
        <taxon>Polyporales</taxon>
        <taxon>Sparassidaceae</taxon>
        <taxon>Sparassis</taxon>
    </lineage>
</organism>
<dbReference type="Proteomes" id="UP000287166">
    <property type="component" value="Unassembled WGS sequence"/>
</dbReference>
<evidence type="ECO:0000313" key="3">
    <source>
        <dbReference type="EMBL" id="GBE84069.1"/>
    </source>
</evidence>
<dbReference type="GeneID" id="38780986"/>
<dbReference type="InParanoid" id="A0A401GPJ2"/>
<keyword evidence="4" id="KW-1185">Reference proteome</keyword>
<dbReference type="Pfam" id="PF20151">
    <property type="entry name" value="DUF6533"/>
    <property type="match status" value="1"/>
</dbReference>
<dbReference type="EMBL" id="BFAD01000006">
    <property type="protein sequence ID" value="GBE84069.1"/>
    <property type="molecule type" value="Genomic_DNA"/>
</dbReference>